<feature type="domain" description="CoA-binding" evidence="1">
    <location>
        <begin position="13"/>
        <end position="107"/>
    </location>
</feature>
<dbReference type="Pfam" id="PF13380">
    <property type="entry name" value="CoA_binding_2"/>
    <property type="match status" value="1"/>
</dbReference>
<evidence type="ECO:0000259" key="1">
    <source>
        <dbReference type="SMART" id="SM00881"/>
    </source>
</evidence>
<dbReference type="SUPFAM" id="SSF51735">
    <property type="entry name" value="NAD(P)-binding Rossmann-fold domains"/>
    <property type="match status" value="1"/>
</dbReference>
<dbReference type="STRING" id="1838280.A6M21_05855"/>
<gene>
    <name evidence="2" type="ORF">A6M21_05855</name>
</gene>
<dbReference type="EMBL" id="LYVF01000062">
    <property type="protein sequence ID" value="OAT85444.1"/>
    <property type="molecule type" value="Genomic_DNA"/>
</dbReference>
<dbReference type="PANTHER" id="PTHR33303">
    <property type="entry name" value="CYTOPLASMIC PROTEIN-RELATED"/>
    <property type="match status" value="1"/>
</dbReference>
<dbReference type="RefSeq" id="WP_066666792.1">
    <property type="nucleotide sequence ID" value="NZ_LYVF01000062.1"/>
</dbReference>
<dbReference type="AlphaFoldDB" id="A0A1B7LGW3"/>
<keyword evidence="3" id="KW-1185">Reference proteome</keyword>
<organism evidence="2 3">
    <name type="scientific">Desulfotomaculum copahuensis</name>
    <dbReference type="NCBI Taxonomy" id="1838280"/>
    <lineage>
        <taxon>Bacteria</taxon>
        <taxon>Bacillati</taxon>
        <taxon>Bacillota</taxon>
        <taxon>Clostridia</taxon>
        <taxon>Eubacteriales</taxon>
        <taxon>Desulfotomaculaceae</taxon>
        <taxon>Desulfotomaculum</taxon>
    </lineage>
</organism>
<proteinExistence type="predicted"/>
<dbReference type="InterPro" id="IPR003781">
    <property type="entry name" value="CoA-bd"/>
</dbReference>
<protein>
    <submittedName>
        <fullName evidence="2">CoA-binding protein</fullName>
    </submittedName>
</protein>
<sequence>MFNNPEDKALKSLLSTARTIAVVGLSDKPQRDSHRVAKYLQEQGYRIIPVNPVLKEVLGEAAYPDLASVPVPVDIVNIFRRSEEVPGVVDAALANTPPEAIWMQLGVVNEEAAKAAVSRGVTVVMDRCIKVEHGRLLGGAPGGERT</sequence>
<dbReference type="OrthoDB" id="9804695at2"/>
<dbReference type="PANTHER" id="PTHR33303:SF2">
    <property type="entry name" value="COA-BINDING DOMAIN-CONTAINING PROTEIN"/>
    <property type="match status" value="1"/>
</dbReference>
<dbReference type="Gene3D" id="3.40.50.720">
    <property type="entry name" value="NAD(P)-binding Rossmann-like Domain"/>
    <property type="match status" value="1"/>
</dbReference>
<accession>A0A1B7LGW3</accession>
<evidence type="ECO:0000313" key="2">
    <source>
        <dbReference type="EMBL" id="OAT85444.1"/>
    </source>
</evidence>
<comment type="caution">
    <text evidence="2">The sequence shown here is derived from an EMBL/GenBank/DDBJ whole genome shotgun (WGS) entry which is preliminary data.</text>
</comment>
<evidence type="ECO:0000313" key="3">
    <source>
        <dbReference type="Proteomes" id="UP000078532"/>
    </source>
</evidence>
<dbReference type="InterPro" id="IPR036291">
    <property type="entry name" value="NAD(P)-bd_dom_sf"/>
</dbReference>
<name>A0A1B7LGW3_9FIRM</name>
<dbReference type="SMART" id="SM00881">
    <property type="entry name" value="CoA_binding"/>
    <property type="match status" value="1"/>
</dbReference>
<dbReference type="Proteomes" id="UP000078532">
    <property type="component" value="Unassembled WGS sequence"/>
</dbReference>
<reference evidence="2 3" key="1">
    <citation type="submission" date="2016-04" db="EMBL/GenBank/DDBJ databases">
        <authorList>
            <person name="Evans L.H."/>
            <person name="Alamgir A."/>
            <person name="Owens N."/>
            <person name="Weber N.D."/>
            <person name="Virtaneva K."/>
            <person name="Barbian K."/>
            <person name="Babar A."/>
            <person name="Rosenke K."/>
        </authorList>
    </citation>
    <scope>NUCLEOTIDE SEQUENCE [LARGE SCALE GENOMIC DNA]</scope>
    <source>
        <strain evidence="2 3">LMa1</strain>
    </source>
</reference>